<reference evidence="1" key="1">
    <citation type="submission" date="2019-08" db="EMBL/GenBank/DDBJ databases">
        <authorList>
            <person name="Kucharzyk K."/>
            <person name="Murdoch R.W."/>
            <person name="Higgins S."/>
            <person name="Loffler F."/>
        </authorList>
    </citation>
    <scope>NUCLEOTIDE SEQUENCE</scope>
</reference>
<sequence>MHLLTVAVRAVGVVAVAKEASEGVGRGVVRVDADDGGRREFNDLCLAVGRGGEAAGACVAERILSVAFALCRLCFQRLRLLRLQRRNLFADVLARVKPANHRAEQNRNHGKDDQRRNSNALPFAPFGRARSTILCRVGRISFIPVVVLIHMVSLLS</sequence>
<name>A0A645J0T1_9ZZZZ</name>
<gene>
    <name evidence="1" type="ORF">SDC9_204393</name>
</gene>
<comment type="caution">
    <text evidence="1">The sequence shown here is derived from an EMBL/GenBank/DDBJ whole genome shotgun (WGS) entry which is preliminary data.</text>
</comment>
<dbReference type="AlphaFoldDB" id="A0A645J0T1"/>
<organism evidence="1">
    <name type="scientific">bioreactor metagenome</name>
    <dbReference type="NCBI Taxonomy" id="1076179"/>
    <lineage>
        <taxon>unclassified sequences</taxon>
        <taxon>metagenomes</taxon>
        <taxon>ecological metagenomes</taxon>
    </lineage>
</organism>
<dbReference type="EMBL" id="VSSQ01127353">
    <property type="protein sequence ID" value="MPN56702.1"/>
    <property type="molecule type" value="Genomic_DNA"/>
</dbReference>
<protein>
    <submittedName>
        <fullName evidence="1">Uncharacterized protein</fullName>
    </submittedName>
</protein>
<proteinExistence type="predicted"/>
<evidence type="ECO:0000313" key="1">
    <source>
        <dbReference type="EMBL" id="MPN56702.1"/>
    </source>
</evidence>
<accession>A0A645J0T1</accession>